<feature type="compositionally biased region" description="Polar residues" evidence="1">
    <location>
        <begin position="50"/>
        <end position="69"/>
    </location>
</feature>
<dbReference type="Gramene" id="PGSC0003DMT400093938">
    <property type="protein sequence ID" value="PGSC0003DMT400093938"/>
    <property type="gene ID" value="PGSC0003DMG400043509"/>
</dbReference>
<dbReference type="AlphaFoldDB" id="M1DT15"/>
<protein>
    <submittedName>
        <fullName evidence="2">Uncharacterized protein</fullName>
    </submittedName>
</protein>
<keyword evidence="3" id="KW-1185">Reference proteome</keyword>
<dbReference type="EnsemblPlants" id="PGSC0003DMT400093938">
    <property type="protein sequence ID" value="PGSC0003DMT400093938"/>
    <property type="gene ID" value="PGSC0003DMG400043509"/>
</dbReference>
<reference evidence="2" key="2">
    <citation type="submission" date="2015-06" db="UniProtKB">
        <authorList>
            <consortium name="EnsemblPlants"/>
        </authorList>
    </citation>
    <scope>IDENTIFICATION</scope>
    <source>
        <strain evidence="2">DM1-3 516 R44</strain>
    </source>
</reference>
<feature type="region of interest" description="Disordered" evidence="1">
    <location>
        <begin position="1"/>
        <end position="30"/>
    </location>
</feature>
<organism evidence="2 3">
    <name type="scientific">Solanum tuberosum</name>
    <name type="common">Potato</name>
    <dbReference type="NCBI Taxonomy" id="4113"/>
    <lineage>
        <taxon>Eukaryota</taxon>
        <taxon>Viridiplantae</taxon>
        <taxon>Streptophyta</taxon>
        <taxon>Embryophyta</taxon>
        <taxon>Tracheophyta</taxon>
        <taxon>Spermatophyta</taxon>
        <taxon>Magnoliopsida</taxon>
        <taxon>eudicotyledons</taxon>
        <taxon>Gunneridae</taxon>
        <taxon>Pentapetalae</taxon>
        <taxon>asterids</taxon>
        <taxon>lamiids</taxon>
        <taxon>Solanales</taxon>
        <taxon>Solanaceae</taxon>
        <taxon>Solanoideae</taxon>
        <taxon>Solaneae</taxon>
        <taxon>Solanum</taxon>
    </lineage>
</organism>
<evidence type="ECO:0000256" key="1">
    <source>
        <dbReference type="SAM" id="MobiDB-lite"/>
    </source>
</evidence>
<dbReference type="PaxDb" id="4113-PGSC0003DMT400093938"/>
<dbReference type="Proteomes" id="UP000011115">
    <property type="component" value="Unassembled WGS sequence"/>
</dbReference>
<name>M1DT15_SOLTU</name>
<dbReference type="HOGENOM" id="CLU_1819244_0_0_1"/>
<accession>M1DT15</accession>
<feature type="region of interest" description="Disordered" evidence="1">
    <location>
        <begin position="110"/>
        <end position="133"/>
    </location>
</feature>
<proteinExistence type="predicted"/>
<dbReference type="InParanoid" id="M1DT15"/>
<feature type="compositionally biased region" description="Basic residues" evidence="1">
    <location>
        <begin position="118"/>
        <end position="133"/>
    </location>
</feature>
<feature type="region of interest" description="Disordered" evidence="1">
    <location>
        <begin position="50"/>
        <end position="71"/>
    </location>
</feature>
<dbReference type="eggNOG" id="ENOG502R857">
    <property type="taxonomic scope" value="Eukaryota"/>
</dbReference>
<evidence type="ECO:0000313" key="3">
    <source>
        <dbReference type="Proteomes" id="UP000011115"/>
    </source>
</evidence>
<sequence>MSLSMGASNNIQDGDDSSKSHGLTSVADNETLIRGSVEFSQEVDQEITSHSIKNLQPVESHQVASSSRTIRLKDESTRALARAVAIPGGRSAVIRRRPYRSQRMRAINDNEVIEENRKRTKMRALSKRKKSTP</sequence>
<feature type="compositionally biased region" description="Polar residues" evidence="1">
    <location>
        <begin position="1"/>
        <end position="12"/>
    </location>
</feature>
<reference evidence="3" key="1">
    <citation type="journal article" date="2011" name="Nature">
        <title>Genome sequence and analysis of the tuber crop potato.</title>
        <authorList>
            <consortium name="The Potato Genome Sequencing Consortium"/>
        </authorList>
    </citation>
    <scope>NUCLEOTIDE SEQUENCE [LARGE SCALE GENOMIC DNA]</scope>
    <source>
        <strain evidence="3">cv. DM1-3 516 R44</strain>
    </source>
</reference>
<evidence type="ECO:0000313" key="2">
    <source>
        <dbReference type="EnsemblPlants" id="PGSC0003DMT400093938"/>
    </source>
</evidence>